<comment type="similarity">
    <text evidence="1">Belongs to the STIG1 family.</text>
</comment>
<dbReference type="Pfam" id="PF04885">
    <property type="entry name" value="Stig1"/>
    <property type="match status" value="1"/>
</dbReference>
<gene>
    <name evidence="4" type="ORF">CPAR01_07746</name>
</gene>
<accession>A0ABQ9SIA4</accession>
<dbReference type="PANTHER" id="PTHR33227:SF48">
    <property type="entry name" value="STIGMA-SPECIFIC STIG1-LIKE PROTEIN 4"/>
    <property type="match status" value="1"/>
</dbReference>
<name>A0ABQ9SIA4_9PEZI</name>
<dbReference type="Proteomes" id="UP001241169">
    <property type="component" value="Unassembled WGS sequence"/>
</dbReference>
<dbReference type="GeneID" id="85375914"/>
<dbReference type="RefSeq" id="XP_060348385.1">
    <property type="nucleotide sequence ID" value="XM_060492015.1"/>
</dbReference>
<feature type="signal peptide" evidence="3">
    <location>
        <begin position="1"/>
        <end position="22"/>
    </location>
</feature>
<feature type="chain" id="PRO_5046263825" evidence="3">
    <location>
        <begin position="23"/>
        <end position="168"/>
    </location>
</feature>
<evidence type="ECO:0000256" key="3">
    <source>
        <dbReference type="SAM" id="SignalP"/>
    </source>
</evidence>
<keyword evidence="5" id="KW-1185">Reference proteome</keyword>
<dbReference type="InterPro" id="IPR006969">
    <property type="entry name" value="Stig-like"/>
</dbReference>
<keyword evidence="2 3" id="KW-0732">Signal</keyword>
<proteinExistence type="inferred from homology"/>
<comment type="caution">
    <text evidence="4">The sequence shown here is derived from an EMBL/GenBank/DDBJ whole genome shotgun (WGS) entry which is preliminary data.</text>
</comment>
<organism evidence="4 5">
    <name type="scientific">Colletotrichum paranaense</name>
    <dbReference type="NCBI Taxonomy" id="1914294"/>
    <lineage>
        <taxon>Eukaryota</taxon>
        <taxon>Fungi</taxon>
        <taxon>Dikarya</taxon>
        <taxon>Ascomycota</taxon>
        <taxon>Pezizomycotina</taxon>
        <taxon>Sordariomycetes</taxon>
        <taxon>Hypocreomycetidae</taxon>
        <taxon>Glomerellales</taxon>
        <taxon>Glomerellaceae</taxon>
        <taxon>Colletotrichum</taxon>
        <taxon>Colletotrichum acutatum species complex</taxon>
    </lineage>
</organism>
<protein>
    <submittedName>
        <fullName evidence="4">Uncharacterized protein</fullName>
    </submittedName>
</protein>
<reference evidence="4 5" key="1">
    <citation type="submission" date="2016-10" db="EMBL/GenBank/DDBJ databases">
        <title>The genome sequence of Colletotrichum fioriniae PJ7.</title>
        <authorList>
            <person name="Baroncelli R."/>
        </authorList>
    </citation>
    <scope>NUCLEOTIDE SEQUENCE [LARGE SCALE GENOMIC DNA]</scope>
    <source>
        <strain evidence="4 5">IMI 384185</strain>
    </source>
</reference>
<dbReference type="EMBL" id="MOPA01000006">
    <property type="protein sequence ID" value="KAK1537633.1"/>
    <property type="molecule type" value="Genomic_DNA"/>
</dbReference>
<dbReference type="PANTHER" id="PTHR33227">
    <property type="entry name" value="STIGMA-SPECIFIC STIG1-LIKE PROTEIN 3"/>
    <property type="match status" value="1"/>
</dbReference>
<evidence type="ECO:0000313" key="4">
    <source>
        <dbReference type="EMBL" id="KAK1537633.1"/>
    </source>
</evidence>
<evidence type="ECO:0000256" key="2">
    <source>
        <dbReference type="ARBA" id="ARBA00022729"/>
    </source>
</evidence>
<evidence type="ECO:0000256" key="1">
    <source>
        <dbReference type="ARBA" id="ARBA00006010"/>
    </source>
</evidence>
<evidence type="ECO:0000313" key="5">
    <source>
        <dbReference type="Proteomes" id="UP001241169"/>
    </source>
</evidence>
<sequence>MIIPKFITIWLFIAIASTWISAQELFQDAVSTNELPALCSVLCLPLKLIFPSCDTLCQTCDKPKMFCKTRKTAECVDTSTDVNNCGKCGNKCGEKESCCTSKCVPENNFQADVNNCGKCGVRCDEGQACCDSKCMSTTQLQSDGKNCGKCGTKASHPWHEDPFLEYKY</sequence>